<evidence type="ECO:0000256" key="6">
    <source>
        <dbReference type="ARBA" id="ARBA00047867"/>
    </source>
</evidence>
<comment type="catalytic activity">
    <reaction evidence="6">
        <text>L-glutamate + NAD(+) + H2O = 2-oxoglutarate + NH4(+) + NADH + H(+)</text>
        <dbReference type="Rhea" id="RHEA:15133"/>
        <dbReference type="ChEBI" id="CHEBI:15377"/>
        <dbReference type="ChEBI" id="CHEBI:15378"/>
        <dbReference type="ChEBI" id="CHEBI:16810"/>
        <dbReference type="ChEBI" id="CHEBI:28938"/>
        <dbReference type="ChEBI" id="CHEBI:29985"/>
        <dbReference type="ChEBI" id="CHEBI:57540"/>
        <dbReference type="ChEBI" id="CHEBI:57945"/>
        <dbReference type="EC" id="1.4.1.3"/>
    </reaction>
</comment>
<dbReference type="InterPro" id="IPR006095">
    <property type="entry name" value="Glu/Leu/Phe/Val/Trp_DH"/>
</dbReference>
<dbReference type="OrthoDB" id="6718861at2759"/>
<protein>
    <recommendedName>
        <fullName evidence="3">glutamate dehydrogenase [NAD(P)(+)]</fullName>
        <ecNumber evidence="3">1.4.1.3</ecNumber>
    </recommendedName>
</protein>
<comment type="subcellular location">
    <subcellularLocation>
        <location evidence="1">Mitochondrion</location>
    </subcellularLocation>
</comment>
<evidence type="ECO:0000259" key="9">
    <source>
        <dbReference type="SMART" id="SM00839"/>
    </source>
</evidence>
<comment type="similarity">
    <text evidence="2 8">Belongs to the Glu/Leu/Phe/Val dehydrogenases family.</text>
</comment>
<dbReference type="PANTHER" id="PTHR11606">
    <property type="entry name" value="GLUTAMATE DEHYDROGENASE"/>
    <property type="match status" value="1"/>
</dbReference>
<dbReference type="PRINTS" id="PR00082">
    <property type="entry name" value="GLFDHDRGNASE"/>
</dbReference>
<dbReference type="SMART" id="SM00839">
    <property type="entry name" value="ELFV_dehydrog"/>
    <property type="match status" value="1"/>
</dbReference>
<evidence type="ECO:0000313" key="10">
    <source>
        <dbReference type="EMBL" id="OQV18434.1"/>
    </source>
</evidence>
<evidence type="ECO:0000313" key="11">
    <source>
        <dbReference type="Proteomes" id="UP000192578"/>
    </source>
</evidence>
<dbReference type="InterPro" id="IPR006097">
    <property type="entry name" value="Glu/Leu/Phe/Val/Trp_DH_dimer"/>
</dbReference>
<dbReference type="FunFam" id="3.40.50.10860:FF:000007">
    <property type="entry name" value="Glutamate dehydrogenase 1, mitochondrial"/>
    <property type="match status" value="1"/>
</dbReference>
<dbReference type="InterPro" id="IPR046346">
    <property type="entry name" value="Aminoacid_DH-like_N_sf"/>
</dbReference>
<evidence type="ECO:0000256" key="2">
    <source>
        <dbReference type="ARBA" id="ARBA00006382"/>
    </source>
</evidence>
<evidence type="ECO:0000256" key="8">
    <source>
        <dbReference type="RuleBase" id="RU004417"/>
    </source>
</evidence>
<dbReference type="CDD" id="cd01076">
    <property type="entry name" value="NAD_bind_1_Glu_DH"/>
    <property type="match status" value="1"/>
</dbReference>
<dbReference type="SUPFAM" id="SSF53223">
    <property type="entry name" value="Aminoacid dehydrogenase-like, N-terminal domain"/>
    <property type="match status" value="1"/>
</dbReference>
<evidence type="ECO:0000256" key="7">
    <source>
        <dbReference type="ARBA" id="ARBA00048577"/>
    </source>
</evidence>
<dbReference type="PANTHER" id="PTHR11606:SF13">
    <property type="entry name" value="GLUTAMATE DEHYDROGENASE 1, MITOCHONDRIAL"/>
    <property type="match status" value="1"/>
</dbReference>
<evidence type="ECO:0000256" key="1">
    <source>
        <dbReference type="ARBA" id="ARBA00004173"/>
    </source>
</evidence>
<comment type="catalytic activity">
    <reaction evidence="7">
        <text>L-glutamate + NADP(+) + H2O = 2-oxoglutarate + NH4(+) + NADPH + H(+)</text>
        <dbReference type="Rhea" id="RHEA:11612"/>
        <dbReference type="ChEBI" id="CHEBI:15377"/>
        <dbReference type="ChEBI" id="CHEBI:15378"/>
        <dbReference type="ChEBI" id="CHEBI:16810"/>
        <dbReference type="ChEBI" id="CHEBI:28938"/>
        <dbReference type="ChEBI" id="CHEBI:29985"/>
        <dbReference type="ChEBI" id="CHEBI:57783"/>
        <dbReference type="ChEBI" id="CHEBI:58349"/>
        <dbReference type="EC" id="1.4.1.3"/>
    </reaction>
</comment>
<dbReference type="InterPro" id="IPR036291">
    <property type="entry name" value="NAD(P)-bd_dom_sf"/>
</dbReference>
<keyword evidence="11" id="KW-1185">Reference proteome</keyword>
<accession>A0A1W0WTA7</accession>
<keyword evidence="5" id="KW-0496">Mitochondrion</keyword>
<dbReference type="GO" id="GO:0004352">
    <property type="term" value="F:glutamate dehydrogenase (NAD+) activity"/>
    <property type="evidence" value="ECO:0007669"/>
    <property type="project" value="TreeGrafter"/>
</dbReference>
<feature type="domain" description="Glutamate/phenylalanine/leucine/valine/L-tryptophan dehydrogenase C-terminal" evidence="9">
    <location>
        <begin position="273"/>
        <end position="563"/>
    </location>
</feature>
<dbReference type="FunFam" id="3.40.50.720:FF:000100">
    <property type="entry name" value="Glutamate dehydrogenase 1, mitochondrial"/>
    <property type="match status" value="1"/>
</dbReference>
<dbReference type="Gene3D" id="3.40.50.10860">
    <property type="entry name" value="Leucine Dehydrogenase, chain A, domain 1"/>
    <property type="match status" value="1"/>
</dbReference>
<dbReference type="Gene3D" id="1.10.287.140">
    <property type="match status" value="1"/>
</dbReference>
<evidence type="ECO:0000256" key="4">
    <source>
        <dbReference type="ARBA" id="ARBA00023002"/>
    </source>
</evidence>
<dbReference type="Proteomes" id="UP000192578">
    <property type="component" value="Unassembled WGS sequence"/>
</dbReference>
<dbReference type="Pfam" id="PF00208">
    <property type="entry name" value="ELFV_dehydrog"/>
    <property type="match status" value="1"/>
</dbReference>
<dbReference type="EC" id="1.4.1.3" evidence="3"/>
<evidence type="ECO:0000256" key="3">
    <source>
        <dbReference type="ARBA" id="ARBA00012889"/>
    </source>
</evidence>
<comment type="caution">
    <text evidence="10">The sequence shown here is derived from an EMBL/GenBank/DDBJ whole genome shotgun (WGS) entry which is preliminary data.</text>
</comment>
<gene>
    <name evidence="10" type="ORF">BV898_07445</name>
</gene>
<dbReference type="InterPro" id="IPR033922">
    <property type="entry name" value="NAD_bind_Glu_DH"/>
</dbReference>
<dbReference type="GO" id="GO:0006538">
    <property type="term" value="P:L-glutamate catabolic process"/>
    <property type="evidence" value="ECO:0007669"/>
    <property type="project" value="TreeGrafter"/>
</dbReference>
<keyword evidence="4 8" id="KW-0560">Oxidoreductase</keyword>
<reference evidence="11" key="1">
    <citation type="submission" date="2017-01" db="EMBL/GenBank/DDBJ databases">
        <title>Comparative genomics of anhydrobiosis in the tardigrade Hypsibius dujardini.</title>
        <authorList>
            <person name="Yoshida Y."/>
            <person name="Koutsovoulos G."/>
            <person name="Laetsch D."/>
            <person name="Stevens L."/>
            <person name="Kumar S."/>
            <person name="Horikawa D."/>
            <person name="Ishino K."/>
            <person name="Komine S."/>
            <person name="Tomita M."/>
            <person name="Blaxter M."/>
            <person name="Arakawa K."/>
        </authorList>
    </citation>
    <scope>NUCLEOTIDE SEQUENCE [LARGE SCALE GENOMIC DNA]</scope>
    <source>
        <strain evidence="11">Z151</strain>
    </source>
</reference>
<name>A0A1W0WTA7_HYPEX</name>
<dbReference type="AlphaFoldDB" id="A0A1W0WTA7"/>
<dbReference type="PROSITE" id="PS00074">
    <property type="entry name" value="GLFV_DEHYDROGENASE"/>
    <property type="match status" value="1"/>
</dbReference>
<dbReference type="SUPFAM" id="SSF51735">
    <property type="entry name" value="NAD(P)-binding Rossmann-fold domains"/>
    <property type="match status" value="1"/>
</dbReference>
<dbReference type="GO" id="GO:0005739">
    <property type="term" value="C:mitochondrion"/>
    <property type="evidence" value="ECO:0007669"/>
    <property type="project" value="UniProtKB-SubCell"/>
</dbReference>
<dbReference type="InterPro" id="IPR006096">
    <property type="entry name" value="Glu/Leu/Phe/Val/Trp_DH_C"/>
</dbReference>
<proteinExistence type="inferred from homology"/>
<dbReference type="EMBL" id="MTYJ01000049">
    <property type="protein sequence ID" value="OQV18434.1"/>
    <property type="molecule type" value="Genomic_DNA"/>
</dbReference>
<evidence type="ECO:0000256" key="5">
    <source>
        <dbReference type="ARBA" id="ARBA00023128"/>
    </source>
</evidence>
<organism evidence="10 11">
    <name type="scientific">Hypsibius exemplaris</name>
    <name type="common">Freshwater tardigrade</name>
    <dbReference type="NCBI Taxonomy" id="2072580"/>
    <lineage>
        <taxon>Eukaryota</taxon>
        <taxon>Metazoa</taxon>
        <taxon>Ecdysozoa</taxon>
        <taxon>Tardigrada</taxon>
        <taxon>Eutardigrada</taxon>
        <taxon>Parachela</taxon>
        <taxon>Hypsibioidea</taxon>
        <taxon>Hypsibiidae</taxon>
        <taxon>Hypsibius</taxon>
    </lineage>
</organism>
<dbReference type="InterPro" id="IPR033524">
    <property type="entry name" value="Glu/Leu/Phe/Val_DH_AS"/>
</dbReference>
<sequence length="567" mass="61711">MLSVCANVARSQTGILAQSLERSAVSTLLLSKRSSHSGNVPGSQVPVEGLSSMNIAPATSRDVSYVADAQDPSFTDMVEYFFNRGATIAEDHLVDNLKGRASNDEKRHRVKGILKVIKPVDSVLSLTFPLKRDNGEYEVIEAYRSQHSHHRTPCKGGIRYSMDVNIDEVMALSALMTYKCACVDVPFGGAKAGIKINPRNYSDNELEKITRRFSLELAKKGFIGPGVDVPAPDMGTGEREMAWIADTYATTVGHLDINAHACVTGKPISQGGIHGRVSATGRGVFHGLQNFIDEASYMSMIGLTPGLGDKTFIVQGFGNVGLHTIRYLHRAGAKCIGIAEIDGSIYNPNGMDPRELEDYKLARGTIVGFPGAQAYTGENLMYEKCDILVPAAAEKVITKENAGRIQARIVAEAANGPTTPAADKILIENNVLVVPDIYLNAGGVTVSYFEWLKNLNHVSYGRLLFKYERESNYHLLESVQESLERRFGRNGGRIPVTPSEAFSKRIAGASEKDIVHSGLDYTMERSARALMRTGAKYNLGLDIRTAAFVNAIEKIFGTYAEAGFTFA</sequence>
<dbReference type="Pfam" id="PF02812">
    <property type="entry name" value="ELFV_dehydrog_N"/>
    <property type="match status" value="1"/>
</dbReference>
<dbReference type="Gene3D" id="3.40.50.720">
    <property type="entry name" value="NAD(P)-binding Rossmann-like Domain"/>
    <property type="match status" value="1"/>
</dbReference>